<keyword evidence="1" id="KW-0472">Membrane</keyword>
<evidence type="ECO:0000256" key="1">
    <source>
        <dbReference type="SAM" id="Phobius"/>
    </source>
</evidence>
<name>A0A5S9F2I8_UABAM</name>
<evidence type="ECO:0000313" key="2">
    <source>
        <dbReference type="EMBL" id="BBM82509.1"/>
    </source>
</evidence>
<keyword evidence="3" id="KW-1185">Reference proteome</keyword>
<accession>A0A5S9F2I8</accession>
<keyword evidence="1" id="KW-1133">Transmembrane helix</keyword>
<organism evidence="2 3">
    <name type="scientific">Uabimicrobium amorphum</name>
    <dbReference type="NCBI Taxonomy" id="2596890"/>
    <lineage>
        <taxon>Bacteria</taxon>
        <taxon>Pseudomonadati</taxon>
        <taxon>Planctomycetota</taxon>
        <taxon>Candidatus Uabimicrobiia</taxon>
        <taxon>Candidatus Uabimicrobiales</taxon>
        <taxon>Candidatus Uabimicrobiaceae</taxon>
        <taxon>Candidatus Uabimicrobium</taxon>
    </lineage>
</organism>
<keyword evidence="1" id="KW-0812">Transmembrane</keyword>
<sequence length="236" mass="26619">MDAEAKQTKKAKKSSIPTIIVSIVLFMLIAIMLSPTILTLPVAMLFGWISYPLHIAPKFQGFSYGMAKGLLLFIGLVIGLRQMLLWGSKRDDAERKYSWKNCLLFTWMIIVTFLASMAAMGILHQAAWLSRDGLQVTNSSSIPFALATSRILHSPNEKDAWKHLQHTQRKWPEHQFIYIPNKKLPVVVIIPVPDGRHYPGTTAIKVYSKNGRYTFHELSAEEVVTSLKSGIMPPEK</sequence>
<dbReference type="EMBL" id="AP019860">
    <property type="protein sequence ID" value="BBM82509.1"/>
    <property type="molecule type" value="Genomic_DNA"/>
</dbReference>
<proteinExistence type="predicted"/>
<protein>
    <submittedName>
        <fullName evidence="2">Uncharacterized protein</fullName>
    </submittedName>
</protein>
<feature type="transmembrane region" description="Helical" evidence="1">
    <location>
        <begin position="61"/>
        <end position="80"/>
    </location>
</feature>
<dbReference type="AlphaFoldDB" id="A0A5S9F2I8"/>
<dbReference type="KEGG" id="uam:UABAM_00852"/>
<feature type="transmembrane region" description="Helical" evidence="1">
    <location>
        <begin position="20"/>
        <end position="49"/>
    </location>
</feature>
<dbReference type="RefSeq" id="WP_151966749.1">
    <property type="nucleotide sequence ID" value="NZ_AP019860.1"/>
</dbReference>
<dbReference type="Proteomes" id="UP000326354">
    <property type="component" value="Chromosome"/>
</dbReference>
<evidence type="ECO:0000313" key="3">
    <source>
        <dbReference type="Proteomes" id="UP000326354"/>
    </source>
</evidence>
<gene>
    <name evidence="2" type="ORF">UABAM_00852</name>
</gene>
<reference evidence="2 3" key="1">
    <citation type="submission" date="2019-08" db="EMBL/GenBank/DDBJ databases">
        <title>Complete genome sequence of Candidatus Uab amorphum.</title>
        <authorList>
            <person name="Shiratori T."/>
            <person name="Suzuki S."/>
            <person name="Kakizawa Y."/>
            <person name="Ishida K."/>
        </authorList>
    </citation>
    <scope>NUCLEOTIDE SEQUENCE [LARGE SCALE GENOMIC DNA]</scope>
    <source>
        <strain evidence="2 3">SRT547</strain>
    </source>
</reference>
<feature type="transmembrane region" description="Helical" evidence="1">
    <location>
        <begin position="101"/>
        <end position="123"/>
    </location>
</feature>